<proteinExistence type="predicted"/>
<sequence length="127" mass="14177">MTGANTSKALERSGATVHVTVAEHVYSGEPTARRYLEEGPLIPNWVSTNLGFQRANARIEVKIVGTGHVGGWNRYAAWHLDAVVEVDGVLKKTRNNKGKETKTWHVEGIANSCDDFKRKSREWEDSE</sequence>
<comment type="caution">
    <text evidence="1">The sequence shown here is derived from an EMBL/GenBank/DDBJ whole genome shotgun (WGS) entry which is preliminary data.</text>
</comment>
<reference evidence="1" key="1">
    <citation type="journal article" date="2020" name="Nat. Commun.">
        <title>Large-scale genome sequencing of mycorrhizal fungi provides insights into the early evolution of symbiotic traits.</title>
        <authorList>
            <person name="Miyauchi S."/>
            <person name="Kiss E."/>
            <person name="Kuo A."/>
            <person name="Drula E."/>
            <person name="Kohler A."/>
            <person name="Sanchez-Garcia M."/>
            <person name="Morin E."/>
            <person name="Andreopoulos B."/>
            <person name="Barry K.W."/>
            <person name="Bonito G."/>
            <person name="Buee M."/>
            <person name="Carver A."/>
            <person name="Chen C."/>
            <person name="Cichocki N."/>
            <person name="Clum A."/>
            <person name="Culley D."/>
            <person name="Crous P.W."/>
            <person name="Fauchery L."/>
            <person name="Girlanda M."/>
            <person name="Hayes R.D."/>
            <person name="Keri Z."/>
            <person name="LaButti K."/>
            <person name="Lipzen A."/>
            <person name="Lombard V."/>
            <person name="Magnuson J."/>
            <person name="Maillard F."/>
            <person name="Murat C."/>
            <person name="Nolan M."/>
            <person name="Ohm R.A."/>
            <person name="Pangilinan J."/>
            <person name="Pereira M.F."/>
            <person name="Perotto S."/>
            <person name="Peter M."/>
            <person name="Pfister S."/>
            <person name="Riley R."/>
            <person name="Sitrit Y."/>
            <person name="Stielow J.B."/>
            <person name="Szollosi G."/>
            <person name="Zifcakova L."/>
            <person name="Stursova M."/>
            <person name="Spatafora J.W."/>
            <person name="Tedersoo L."/>
            <person name="Vaario L.M."/>
            <person name="Yamada A."/>
            <person name="Yan M."/>
            <person name="Wang P."/>
            <person name="Xu J."/>
            <person name="Bruns T."/>
            <person name="Baldrian P."/>
            <person name="Vilgalys R."/>
            <person name="Dunand C."/>
            <person name="Henrissat B."/>
            <person name="Grigoriev I.V."/>
            <person name="Hibbett D."/>
            <person name="Nagy L.G."/>
            <person name="Martin F.M."/>
        </authorList>
    </citation>
    <scope>NUCLEOTIDE SEQUENCE</scope>
    <source>
        <strain evidence="1">UH-Tt-Lm1</strain>
    </source>
</reference>
<organism evidence="1 2">
    <name type="scientific">Thelephora terrestris</name>
    <dbReference type="NCBI Taxonomy" id="56493"/>
    <lineage>
        <taxon>Eukaryota</taxon>
        <taxon>Fungi</taxon>
        <taxon>Dikarya</taxon>
        <taxon>Basidiomycota</taxon>
        <taxon>Agaricomycotina</taxon>
        <taxon>Agaricomycetes</taxon>
        <taxon>Thelephorales</taxon>
        <taxon>Thelephoraceae</taxon>
        <taxon>Thelephora</taxon>
    </lineage>
</organism>
<evidence type="ECO:0000313" key="2">
    <source>
        <dbReference type="Proteomes" id="UP000736335"/>
    </source>
</evidence>
<keyword evidence="2" id="KW-1185">Reference proteome</keyword>
<reference evidence="1" key="2">
    <citation type="submission" date="2020-11" db="EMBL/GenBank/DDBJ databases">
        <authorList>
            <consortium name="DOE Joint Genome Institute"/>
            <person name="Kuo A."/>
            <person name="Miyauchi S."/>
            <person name="Kiss E."/>
            <person name="Drula E."/>
            <person name="Kohler A."/>
            <person name="Sanchez-Garcia M."/>
            <person name="Andreopoulos B."/>
            <person name="Barry K.W."/>
            <person name="Bonito G."/>
            <person name="Buee M."/>
            <person name="Carver A."/>
            <person name="Chen C."/>
            <person name="Cichocki N."/>
            <person name="Clum A."/>
            <person name="Culley D."/>
            <person name="Crous P.W."/>
            <person name="Fauchery L."/>
            <person name="Girlanda M."/>
            <person name="Hayes R."/>
            <person name="Keri Z."/>
            <person name="Labutti K."/>
            <person name="Lipzen A."/>
            <person name="Lombard V."/>
            <person name="Magnuson J."/>
            <person name="Maillard F."/>
            <person name="Morin E."/>
            <person name="Murat C."/>
            <person name="Nolan M."/>
            <person name="Ohm R."/>
            <person name="Pangilinan J."/>
            <person name="Pereira M."/>
            <person name="Perotto S."/>
            <person name="Peter M."/>
            <person name="Riley R."/>
            <person name="Sitrit Y."/>
            <person name="Stielow B."/>
            <person name="Szollosi G."/>
            <person name="Zifcakova L."/>
            <person name="Stursova M."/>
            <person name="Spatafora J.W."/>
            <person name="Tedersoo L."/>
            <person name="Vaario L.-M."/>
            <person name="Yamada A."/>
            <person name="Yan M."/>
            <person name="Wang P."/>
            <person name="Xu J."/>
            <person name="Bruns T."/>
            <person name="Baldrian P."/>
            <person name="Vilgalys R."/>
            <person name="Henrissat B."/>
            <person name="Grigoriev I.V."/>
            <person name="Hibbett D."/>
            <person name="Nagy L.G."/>
            <person name="Martin F.M."/>
        </authorList>
    </citation>
    <scope>NUCLEOTIDE SEQUENCE</scope>
    <source>
        <strain evidence="1">UH-Tt-Lm1</strain>
    </source>
</reference>
<protein>
    <submittedName>
        <fullName evidence="1">Uncharacterized protein</fullName>
    </submittedName>
</protein>
<evidence type="ECO:0000313" key="1">
    <source>
        <dbReference type="EMBL" id="KAF9783972.1"/>
    </source>
</evidence>
<dbReference type="EMBL" id="WIUZ02000009">
    <property type="protein sequence ID" value="KAF9783972.1"/>
    <property type="molecule type" value="Genomic_DNA"/>
</dbReference>
<accession>A0A9P6L5U7</accession>
<name>A0A9P6L5U7_9AGAM</name>
<dbReference type="Proteomes" id="UP000736335">
    <property type="component" value="Unassembled WGS sequence"/>
</dbReference>
<dbReference type="AlphaFoldDB" id="A0A9P6L5U7"/>
<gene>
    <name evidence="1" type="ORF">BJ322DRAFT_1021727</name>
</gene>